<organism evidence="2 3">
    <name type="scientific">Ophiocordyceps polyrhachis-furcata BCC 54312</name>
    <dbReference type="NCBI Taxonomy" id="1330021"/>
    <lineage>
        <taxon>Eukaryota</taxon>
        <taxon>Fungi</taxon>
        <taxon>Dikarya</taxon>
        <taxon>Ascomycota</taxon>
        <taxon>Pezizomycotina</taxon>
        <taxon>Sordariomycetes</taxon>
        <taxon>Hypocreomycetidae</taxon>
        <taxon>Hypocreales</taxon>
        <taxon>Ophiocordycipitaceae</taxon>
        <taxon>Ophiocordyceps</taxon>
    </lineage>
</organism>
<gene>
    <name evidence="2" type="ORF">L249_0022</name>
</gene>
<dbReference type="EMBL" id="LKCN02000007">
    <property type="protein sequence ID" value="RCI12228.1"/>
    <property type="molecule type" value="Genomic_DNA"/>
</dbReference>
<dbReference type="OrthoDB" id="4920884at2759"/>
<comment type="caution">
    <text evidence="2">The sequence shown here is derived from an EMBL/GenBank/DDBJ whole genome shotgun (WGS) entry which is preliminary data.</text>
</comment>
<keyword evidence="1" id="KW-1133">Transmembrane helix</keyword>
<keyword evidence="3" id="KW-1185">Reference proteome</keyword>
<sequence length="689" mass="78405">MEKGCSENEAIIQLHNNCRHKASWHLLCRDGQGEEEPRKRRKKRRREGLDVIGIFMYRFSLMGRITRSPAMTRYVRWRNWKNSGRRHLLLNWNSRKFERKRGLPAYRSRMYGIDNLPTHLLSLVSDSTVTPQMATNSDHVKTTSTLGIMTTRFLFTRGLTQSSSSELVLFPWASEHPNGGEELVLAAEGGSPLDIRAFARDMGTRQVTQLALYLRNCKSILPPLSVKKKKKKQKNARMRAGLSFGLLVVSAIFSSGVHGARSRKQIGNLMASKLAEMSPLGRFMLDKLREELSDQLDPPPYVDVALDDQILPCSYERRVLSARPEDISAGITSRLDFEFIPASEPATVNILNSTARVDTSSSTWSSENSQSLGMHNVSQSDFGNGLWFGSMVVGNSHDMTDSQWQSGDKSTVKEVSVDVSTVYVCPANTLCRVETWTYAASIRGISTLVPMVDSKCYEAWARENYQDFPSDYEADHFDSKLSNDAFYAYIAFRRLSKTNPKLLDSNLSIPSVHEQVPQWTKFGAPYYNIYKLDEAEEKEQDEVDDDDADDDGHELARDQDEMMANAADAHYPFFRVLPSHYEDDAWWADEDKYGVEFNIHERDTIKIPTLHYDGNPKRTQVMLEIPIPRFGWNVSRHGARFKRHADPADFLTLDEQDLRAAGIKYKLLWTNVCEGKKGGEGKMDCGWER</sequence>
<feature type="transmembrane region" description="Helical" evidence="1">
    <location>
        <begin position="240"/>
        <end position="260"/>
    </location>
</feature>
<keyword evidence="1" id="KW-0472">Membrane</keyword>
<name>A0A367LCR5_9HYPO</name>
<dbReference type="Proteomes" id="UP000253664">
    <property type="component" value="Unassembled WGS sequence"/>
</dbReference>
<reference evidence="2 3" key="1">
    <citation type="journal article" date="2015" name="BMC Genomics">
        <title>Insights from the genome of Ophiocordyceps polyrhachis-furcata to pathogenicity and host specificity in insect fungi.</title>
        <authorList>
            <person name="Wichadakul D."/>
            <person name="Kobmoo N."/>
            <person name="Ingsriswang S."/>
            <person name="Tangphatsornruang S."/>
            <person name="Chantasingh D."/>
            <person name="Luangsa-ard J.J."/>
            <person name="Eurwilaichitr L."/>
        </authorList>
    </citation>
    <scope>NUCLEOTIDE SEQUENCE [LARGE SCALE GENOMIC DNA]</scope>
    <source>
        <strain evidence="2 3">BCC 54312</strain>
    </source>
</reference>
<evidence type="ECO:0000256" key="1">
    <source>
        <dbReference type="SAM" id="Phobius"/>
    </source>
</evidence>
<accession>A0A367LCR5</accession>
<proteinExistence type="predicted"/>
<keyword evidence="1" id="KW-0812">Transmembrane</keyword>
<protein>
    <submittedName>
        <fullName evidence="2">Uncharacterized protein</fullName>
    </submittedName>
</protein>
<evidence type="ECO:0000313" key="2">
    <source>
        <dbReference type="EMBL" id="RCI12228.1"/>
    </source>
</evidence>
<dbReference type="AlphaFoldDB" id="A0A367LCR5"/>
<evidence type="ECO:0000313" key="3">
    <source>
        <dbReference type="Proteomes" id="UP000253664"/>
    </source>
</evidence>